<protein>
    <submittedName>
        <fullName evidence="2">Uncharacterized protein</fullName>
    </submittedName>
</protein>
<name>A0A0F9GNS4_9ZZZZ</name>
<proteinExistence type="predicted"/>
<feature type="compositionally biased region" description="Polar residues" evidence="1">
    <location>
        <begin position="164"/>
        <end position="173"/>
    </location>
</feature>
<feature type="compositionally biased region" description="Basic residues" evidence="1">
    <location>
        <begin position="121"/>
        <end position="159"/>
    </location>
</feature>
<dbReference type="AlphaFoldDB" id="A0A0F9GNS4"/>
<reference evidence="2" key="1">
    <citation type="journal article" date="2015" name="Nature">
        <title>Complex archaea that bridge the gap between prokaryotes and eukaryotes.</title>
        <authorList>
            <person name="Spang A."/>
            <person name="Saw J.H."/>
            <person name="Jorgensen S.L."/>
            <person name="Zaremba-Niedzwiedzka K."/>
            <person name="Martijn J."/>
            <person name="Lind A.E."/>
            <person name="van Eijk R."/>
            <person name="Schleper C."/>
            <person name="Guy L."/>
            <person name="Ettema T.J."/>
        </authorList>
    </citation>
    <scope>NUCLEOTIDE SEQUENCE</scope>
</reference>
<organism evidence="2">
    <name type="scientific">marine sediment metagenome</name>
    <dbReference type="NCBI Taxonomy" id="412755"/>
    <lineage>
        <taxon>unclassified sequences</taxon>
        <taxon>metagenomes</taxon>
        <taxon>ecological metagenomes</taxon>
    </lineage>
</organism>
<feature type="region of interest" description="Disordered" evidence="1">
    <location>
        <begin position="107"/>
        <end position="173"/>
    </location>
</feature>
<evidence type="ECO:0000313" key="2">
    <source>
        <dbReference type="EMBL" id="KKM00530.1"/>
    </source>
</evidence>
<comment type="caution">
    <text evidence="2">The sequence shown here is derived from an EMBL/GenBank/DDBJ whole genome shotgun (WGS) entry which is preliminary data.</text>
</comment>
<dbReference type="EMBL" id="LAZR01017412">
    <property type="protein sequence ID" value="KKM00530.1"/>
    <property type="molecule type" value="Genomic_DNA"/>
</dbReference>
<accession>A0A0F9GNS4</accession>
<sequence>MKDPIVVDLRKLKKQIESLKKEKVKKLTLTTSMKERNKLMMEIQELEVVLKVPSKMKAFGKTFFKGLGITRKTLWKGIQGASRNLNRNAPEFRELSRGMVKRSTPVSPMMEMYSPSSQRRVPIRKMKSVKSKPLKRKMKTPKLKKRKQVKRMKRTSYSKKSKEPMNQMTWEMP</sequence>
<evidence type="ECO:0000256" key="1">
    <source>
        <dbReference type="SAM" id="MobiDB-lite"/>
    </source>
</evidence>
<gene>
    <name evidence="2" type="ORF">LCGC14_1803490</name>
</gene>